<dbReference type="PROSITE" id="PS00107">
    <property type="entry name" value="PROTEIN_KINASE_ATP"/>
    <property type="match status" value="1"/>
</dbReference>
<dbReference type="InterPro" id="IPR011009">
    <property type="entry name" value="Kinase-like_dom_sf"/>
</dbReference>
<feature type="binding site" evidence="9">
    <location>
        <position position="66"/>
    </location>
    <ligand>
        <name>ATP</name>
        <dbReference type="ChEBI" id="CHEBI:30616"/>
    </ligand>
</feature>
<dbReference type="Proteomes" id="UP000298652">
    <property type="component" value="Chromosome 3"/>
</dbReference>
<evidence type="ECO:0000259" key="11">
    <source>
        <dbReference type="PROSITE" id="PS50011"/>
    </source>
</evidence>
<comment type="catalytic activity">
    <reaction evidence="8">
        <text>L-seryl-[protein] + ATP = O-phospho-L-seryl-[protein] + ADP + H(+)</text>
        <dbReference type="Rhea" id="RHEA:17989"/>
        <dbReference type="Rhea" id="RHEA-COMP:9863"/>
        <dbReference type="Rhea" id="RHEA-COMP:11604"/>
        <dbReference type="ChEBI" id="CHEBI:15378"/>
        <dbReference type="ChEBI" id="CHEBI:29999"/>
        <dbReference type="ChEBI" id="CHEBI:30616"/>
        <dbReference type="ChEBI" id="CHEBI:83421"/>
        <dbReference type="ChEBI" id="CHEBI:456216"/>
        <dbReference type="EC" id="2.7.11.1"/>
    </reaction>
</comment>
<dbReference type="FunFam" id="3.30.200.20:FF:000465">
    <property type="entry name" value="Cysteine-rich receptor-like protein kinase 6"/>
    <property type="match status" value="1"/>
</dbReference>
<dbReference type="Gramene" id="TKW27441">
    <property type="protein sequence ID" value="TKW27441"/>
    <property type="gene ID" value="SEVIR_3G257000v2"/>
</dbReference>
<evidence type="ECO:0000256" key="8">
    <source>
        <dbReference type="ARBA" id="ARBA00048679"/>
    </source>
</evidence>
<dbReference type="OMA" id="NTHLHEN"/>
<dbReference type="InterPro" id="IPR017441">
    <property type="entry name" value="Protein_kinase_ATP_BS"/>
</dbReference>
<gene>
    <name evidence="12" type="ORF">SEVIR_3G257000v2</name>
</gene>
<dbReference type="EC" id="2.7.11.1" evidence="1"/>
<feature type="region of interest" description="Disordered" evidence="10">
    <location>
        <begin position="334"/>
        <end position="361"/>
    </location>
</feature>
<evidence type="ECO:0000256" key="3">
    <source>
        <dbReference type="ARBA" id="ARBA00022679"/>
    </source>
</evidence>
<dbReference type="InterPro" id="IPR000719">
    <property type="entry name" value="Prot_kinase_dom"/>
</dbReference>
<dbReference type="Gene3D" id="1.10.510.10">
    <property type="entry name" value="Transferase(Phosphotransferase) domain 1"/>
    <property type="match status" value="1"/>
</dbReference>
<evidence type="ECO:0000256" key="7">
    <source>
        <dbReference type="ARBA" id="ARBA00047899"/>
    </source>
</evidence>
<protein>
    <recommendedName>
        <fullName evidence="1">non-specific serine/threonine protein kinase</fullName>
        <ecNumber evidence="1">2.7.11.1</ecNumber>
    </recommendedName>
</protein>
<organism evidence="12 13">
    <name type="scientific">Setaria viridis</name>
    <name type="common">Green bristlegrass</name>
    <name type="synonym">Setaria italica subsp. viridis</name>
    <dbReference type="NCBI Taxonomy" id="4556"/>
    <lineage>
        <taxon>Eukaryota</taxon>
        <taxon>Viridiplantae</taxon>
        <taxon>Streptophyta</taxon>
        <taxon>Embryophyta</taxon>
        <taxon>Tracheophyta</taxon>
        <taxon>Spermatophyta</taxon>
        <taxon>Magnoliopsida</taxon>
        <taxon>Liliopsida</taxon>
        <taxon>Poales</taxon>
        <taxon>Poaceae</taxon>
        <taxon>PACMAD clade</taxon>
        <taxon>Panicoideae</taxon>
        <taxon>Panicodae</taxon>
        <taxon>Paniceae</taxon>
        <taxon>Cenchrinae</taxon>
        <taxon>Setaria</taxon>
    </lineage>
</organism>
<dbReference type="PANTHER" id="PTHR45707:SF70">
    <property type="entry name" value="PROTEIN KINASE DOMAIN-CONTAINING PROTEIN"/>
    <property type="match status" value="1"/>
</dbReference>
<evidence type="ECO:0000256" key="4">
    <source>
        <dbReference type="ARBA" id="ARBA00022741"/>
    </source>
</evidence>
<keyword evidence="2" id="KW-0723">Serine/threonine-protein kinase</keyword>
<evidence type="ECO:0000313" key="13">
    <source>
        <dbReference type="Proteomes" id="UP000298652"/>
    </source>
</evidence>
<dbReference type="EMBL" id="CM016554">
    <property type="protein sequence ID" value="TKW27441.1"/>
    <property type="molecule type" value="Genomic_DNA"/>
</dbReference>
<evidence type="ECO:0000256" key="10">
    <source>
        <dbReference type="SAM" id="MobiDB-lite"/>
    </source>
</evidence>
<name>A0A4U6VD81_SETVI</name>
<evidence type="ECO:0000256" key="9">
    <source>
        <dbReference type="PROSITE-ProRule" id="PRU10141"/>
    </source>
</evidence>
<dbReference type="SMART" id="SM00220">
    <property type="entry name" value="S_TKc"/>
    <property type="match status" value="1"/>
</dbReference>
<dbReference type="Pfam" id="PF00069">
    <property type="entry name" value="Pkinase"/>
    <property type="match status" value="1"/>
</dbReference>
<dbReference type="GO" id="GO:0005524">
    <property type="term" value="F:ATP binding"/>
    <property type="evidence" value="ECO:0007669"/>
    <property type="project" value="UniProtKB-UniRule"/>
</dbReference>
<keyword evidence="6 9" id="KW-0067">ATP-binding</keyword>
<sequence>MDHAASTKRDVLELMLLDESVEPTDLPLSLLEDITNNFSADKEIGRGGFAVVYKGMIRSGTIAVKKLSHTYMHEKKFHQEIECMMKVKHKNIVRFLGYCANTQGKMESFNGKLVMADVQQRLLCFEYVAKGSLRDQITDASSGLEWRQRYEIIKGISKGLNYLHRNRIVHSDLKPANILLDYDMVPKIADFGLSRCFDEKQSWAITSNIWGSLGYLPPEIHSGIITFKSDIYSLGVIIKEILTGQKVSPEDYDVIESWRDRLETSSQLEQLRVCFEIGTECTDYDPRRRPDAKQIVDRLVKAESMDRFTETDVSNFFSIAPVVVQQAEITSSGLQQGTPKILRRGSSKRSHNEKDDHEGRQVKLATVREQRKAGDPMLFGWIIAGTAAPAAYWCALLEPKVALQPKAREIRELFCWSLVVAAAAGLCVRLQPKAGEIRELFGFYMVVTAAGYWYVIGEIRPLLGQCLAAAAATAYCLLLHDATVSQRSGLSENGSGSCGGVASPVPAPPFGKRFGKTSLPCSLK</sequence>
<comment type="catalytic activity">
    <reaction evidence="7">
        <text>L-threonyl-[protein] + ATP = O-phospho-L-threonyl-[protein] + ADP + H(+)</text>
        <dbReference type="Rhea" id="RHEA:46608"/>
        <dbReference type="Rhea" id="RHEA-COMP:11060"/>
        <dbReference type="Rhea" id="RHEA-COMP:11605"/>
        <dbReference type="ChEBI" id="CHEBI:15378"/>
        <dbReference type="ChEBI" id="CHEBI:30013"/>
        <dbReference type="ChEBI" id="CHEBI:30616"/>
        <dbReference type="ChEBI" id="CHEBI:61977"/>
        <dbReference type="ChEBI" id="CHEBI:456216"/>
        <dbReference type="EC" id="2.7.11.1"/>
    </reaction>
</comment>
<dbReference type="Gene3D" id="3.30.200.20">
    <property type="entry name" value="Phosphorylase Kinase, domain 1"/>
    <property type="match status" value="1"/>
</dbReference>
<dbReference type="PROSITE" id="PS50011">
    <property type="entry name" value="PROTEIN_KINASE_DOM"/>
    <property type="match status" value="1"/>
</dbReference>
<proteinExistence type="predicted"/>
<reference evidence="12" key="1">
    <citation type="submission" date="2019-03" db="EMBL/GenBank/DDBJ databases">
        <title>WGS assembly of Setaria viridis.</title>
        <authorList>
            <person name="Huang P."/>
            <person name="Jenkins J."/>
            <person name="Grimwood J."/>
            <person name="Barry K."/>
            <person name="Healey A."/>
            <person name="Mamidi S."/>
            <person name="Sreedasyam A."/>
            <person name="Shu S."/>
            <person name="Feldman M."/>
            <person name="Wu J."/>
            <person name="Yu Y."/>
            <person name="Chen C."/>
            <person name="Johnson J."/>
            <person name="Rokhsar D."/>
            <person name="Baxter I."/>
            <person name="Schmutz J."/>
            <person name="Brutnell T."/>
            <person name="Kellogg E."/>
        </authorList>
    </citation>
    <scope>NUCLEOTIDE SEQUENCE [LARGE SCALE GENOMIC DNA]</scope>
</reference>
<dbReference type="SUPFAM" id="SSF56112">
    <property type="entry name" value="Protein kinase-like (PK-like)"/>
    <property type="match status" value="1"/>
</dbReference>
<evidence type="ECO:0000256" key="2">
    <source>
        <dbReference type="ARBA" id="ARBA00022527"/>
    </source>
</evidence>
<evidence type="ECO:0000256" key="6">
    <source>
        <dbReference type="ARBA" id="ARBA00022840"/>
    </source>
</evidence>
<feature type="domain" description="Protein kinase" evidence="11">
    <location>
        <begin position="38"/>
        <end position="309"/>
    </location>
</feature>
<dbReference type="InterPro" id="IPR008271">
    <property type="entry name" value="Ser/Thr_kinase_AS"/>
</dbReference>
<feature type="compositionally biased region" description="Basic and acidic residues" evidence="10">
    <location>
        <begin position="350"/>
        <end position="361"/>
    </location>
</feature>
<dbReference type="PANTHER" id="PTHR45707">
    <property type="entry name" value="C2 CALCIUM/LIPID-BINDING PLANT PHOSPHORIBOSYLTRANSFERASE FAMILY PROTEIN"/>
    <property type="match status" value="1"/>
</dbReference>
<keyword evidence="3" id="KW-0808">Transferase</keyword>
<keyword evidence="13" id="KW-1185">Reference proteome</keyword>
<keyword evidence="5" id="KW-0418">Kinase</keyword>
<keyword evidence="4 9" id="KW-0547">Nucleotide-binding</keyword>
<evidence type="ECO:0000313" key="12">
    <source>
        <dbReference type="EMBL" id="TKW27441.1"/>
    </source>
</evidence>
<accession>A0A4U6VD81</accession>
<dbReference type="AlphaFoldDB" id="A0A4U6VD81"/>
<evidence type="ECO:0000256" key="1">
    <source>
        <dbReference type="ARBA" id="ARBA00012513"/>
    </source>
</evidence>
<evidence type="ECO:0000256" key="5">
    <source>
        <dbReference type="ARBA" id="ARBA00022777"/>
    </source>
</evidence>
<dbReference type="PROSITE" id="PS00108">
    <property type="entry name" value="PROTEIN_KINASE_ST"/>
    <property type="match status" value="1"/>
</dbReference>
<dbReference type="GO" id="GO:0004674">
    <property type="term" value="F:protein serine/threonine kinase activity"/>
    <property type="evidence" value="ECO:0007669"/>
    <property type="project" value="UniProtKB-KW"/>
</dbReference>
<dbReference type="FunFam" id="1.10.510.10:FF:001023">
    <property type="entry name" value="Os07g0541700 protein"/>
    <property type="match status" value="1"/>
</dbReference>